<dbReference type="EMBL" id="AGBW02009901">
    <property type="protein sequence ID" value="OWR49607.1"/>
    <property type="molecule type" value="Genomic_DNA"/>
</dbReference>
<dbReference type="InterPro" id="IPR012675">
    <property type="entry name" value="Beta-grasp_dom_sf"/>
</dbReference>
<dbReference type="Proteomes" id="UP000007151">
    <property type="component" value="Unassembled WGS sequence"/>
</dbReference>
<dbReference type="GO" id="GO:0051537">
    <property type="term" value="F:2 iron, 2 sulfur cluster binding"/>
    <property type="evidence" value="ECO:0007669"/>
    <property type="project" value="UniProtKB-KW"/>
</dbReference>
<feature type="domain" description="2Fe-2S ferredoxin-type" evidence="19">
    <location>
        <begin position="2"/>
        <end position="91"/>
    </location>
</feature>
<evidence type="ECO:0000313" key="21">
    <source>
        <dbReference type="EMBL" id="OWR49607.1"/>
    </source>
</evidence>
<dbReference type="GO" id="GO:0071949">
    <property type="term" value="F:FAD binding"/>
    <property type="evidence" value="ECO:0007669"/>
    <property type="project" value="InterPro"/>
</dbReference>
<gene>
    <name evidence="21" type="ORF">KGM_205480</name>
</gene>
<comment type="cofactor">
    <cofactor evidence="15">
        <name>[2Fe-2S] cluster</name>
        <dbReference type="ChEBI" id="CHEBI:190135"/>
    </cofactor>
</comment>
<keyword evidence="6" id="KW-0285">Flavoprotein</keyword>
<dbReference type="InterPro" id="IPR037165">
    <property type="entry name" value="AldOxase/xan_DH_Mopterin-bd_sf"/>
</dbReference>
<comment type="cofactor">
    <cofactor evidence="18">
        <name>[2Fe-2S] cluster</name>
        <dbReference type="ChEBI" id="CHEBI:190135"/>
    </cofactor>
    <text evidence="18">Binds 2 [2Fe-2S] clusters.</text>
</comment>
<dbReference type="FunFam" id="3.10.20.30:FF:000012">
    <property type="entry name" value="Xanthine dehydrogenase/oxidase"/>
    <property type="match status" value="1"/>
</dbReference>
<feature type="binding site" evidence="18">
    <location>
        <position position="113"/>
    </location>
    <ligand>
        <name>[2Fe-2S] cluster</name>
        <dbReference type="ChEBI" id="CHEBI:190135"/>
        <label>2</label>
    </ligand>
</feature>
<dbReference type="SMART" id="SM01008">
    <property type="entry name" value="Ald_Xan_dh_C"/>
    <property type="match status" value="1"/>
</dbReference>
<protein>
    <submittedName>
        <fullName evidence="21">Aldehyde oxidase 2</fullName>
    </submittedName>
</protein>
<feature type="binding site" evidence="18">
    <location>
        <position position="151"/>
    </location>
    <ligand>
        <name>[2Fe-2S] cluster</name>
        <dbReference type="ChEBI" id="CHEBI:190135"/>
        <label>2</label>
    </ligand>
</feature>
<dbReference type="InterPro" id="IPR001041">
    <property type="entry name" value="2Fe-2S_ferredoxin-type"/>
</dbReference>
<keyword evidence="10" id="KW-0560">Oxidoreductase</keyword>
<evidence type="ECO:0000256" key="4">
    <source>
        <dbReference type="ARBA" id="ARBA00011738"/>
    </source>
</evidence>
<dbReference type="Gene3D" id="3.30.390.50">
    <property type="entry name" value="CO dehydrogenase flavoprotein, C-terminal domain"/>
    <property type="match status" value="1"/>
</dbReference>
<evidence type="ECO:0000256" key="6">
    <source>
        <dbReference type="ARBA" id="ARBA00022630"/>
    </source>
</evidence>
<dbReference type="STRING" id="278856.A0A212F791"/>
<dbReference type="KEGG" id="dpl:KGM_205480"/>
<dbReference type="GO" id="GO:0005777">
    <property type="term" value="C:peroxisome"/>
    <property type="evidence" value="ECO:0007669"/>
    <property type="project" value="UniProtKB-SubCell"/>
</dbReference>
<dbReference type="InterPro" id="IPR016166">
    <property type="entry name" value="FAD-bd_PCMH"/>
</dbReference>
<dbReference type="Pfam" id="PF01799">
    <property type="entry name" value="Fer2_2"/>
    <property type="match status" value="1"/>
</dbReference>
<evidence type="ECO:0000259" key="19">
    <source>
        <dbReference type="PROSITE" id="PS51085"/>
    </source>
</evidence>
<accession>A0A212F791</accession>
<feature type="binding site" evidence="18">
    <location>
        <position position="149"/>
    </location>
    <ligand>
        <name>[2Fe-2S] cluster</name>
        <dbReference type="ChEBI" id="CHEBI:190135"/>
        <label>2</label>
    </ligand>
</feature>
<feature type="binding site" evidence="18">
    <location>
        <position position="48"/>
    </location>
    <ligand>
        <name>[2Fe-2S] cluster</name>
        <dbReference type="ChEBI" id="CHEBI:190135"/>
        <label>1</label>
    </ligand>
</feature>
<dbReference type="InterPro" id="IPR005107">
    <property type="entry name" value="CO_DH_flav_C"/>
</dbReference>
<dbReference type="Gene3D" id="3.10.20.30">
    <property type="match status" value="1"/>
</dbReference>
<dbReference type="InterPro" id="IPR036884">
    <property type="entry name" value="2Fe-2S-bd_dom_sf"/>
</dbReference>
<keyword evidence="9 17" id="KW-0274">FAD</keyword>
<feature type="binding site" evidence="18">
    <location>
        <position position="43"/>
    </location>
    <ligand>
        <name>[2Fe-2S] cluster</name>
        <dbReference type="ChEBI" id="CHEBI:190135"/>
        <label>1</label>
    </ligand>
</feature>
<dbReference type="InterPro" id="IPR006058">
    <property type="entry name" value="2Fe2S_fd_BS"/>
</dbReference>
<feature type="binding site" evidence="18">
    <location>
        <position position="830"/>
    </location>
    <ligand>
        <name>Mo-molybdopterin</name>
        <dbReference type="ChEBI" id="CHEBI:71302"/>
    </ligand>
    <ligandPart>
        <name>Mo</name>
        <dbReference type="ChEBI" id="CHEBI:28685"/>
    </ligandPart>
</feature>
<dbReference type="AlphaFoldDB" id="A0A212F791"/>
<dbReference type="InParanoid" id="A0A212F791"/>
<dbReference type="GO" id="GO:0016491">
    <property type="term" value="F:oxidoreductase activity"/>
    <property type="evidence" value="ECO:0007669"/>
    <property type="project" value="UniProtKB-KW"/>
</dbReference>
<dbReference type="InterPro" id="IPR036010">
    <property type="entry name" value="2Fe-2S_ferredoxin-like_sf"/>
</dbReference>
<evidence type="ECO:0000256" key="18">
    <source>
        <dbReference type="PIRSR" id="PIRSR000127-3"/>
    </source>
</evidence>
<dbReference type="Gene3D" id="1.10.150.120">
    <property type="entry name" value="[2Fe-2S]-binding domain"/>
    <property type="match status" value="1"/>
</dbReference>
<dbReference type="Pfam" id="PF02738">
    <property type="entry name" value="MoCoBD_1"/>
    <property type="match status" value="1"/>
</dbReference>
<keyword evidence="12 18" id="KW-0411">Iron-sulfur</keyword>
<evidence type="ECO:0000256" key="2">
    <source>
        <dbReference type="ARBA" id="ARBA00004275"/>
    </source>
</evidence>
<evidence type="ECO:0000256" key="16">
    <source>
        <dbReference type="PIRSR" id="PIRSR000127-1"/>
    </source>
</evidence>
<proteinExistence type="inferred from homology"/>
<dbReference type="InterPro" id="IPR016208">
    <property type="entry name" value="Ald_Oxase/xanthine_DH-like"/>
</dbReference>
<dbReference type="InterPro" id="IPR000674">
    <property type="entry name" value="Ald_Oxase/Xan_DH_a/b"/>
</dbReference>
<dbReference type="SUPFAM" id="SSF55447">
    <property type="entry name" value="CO dehydrogenase flavoprotein C-terminal domain-like"/>
    <property type="match status" value="1"/>
</dbReference>
<dbReference type="Pfam" id="PF03450">
    <property type="entry name" value="CO_deh_flav_C"/>
    <property type="match status" value="1"/>
</dbReference>
<dbReference type="InterPro" id="IPR016169">
    <property type="entry name" value="FAD-bd_PCMH_sub2"/>
</dbReference>
<dbReference type="PIRSF" id="PIRSF000127">
    <property type="entry name" value="Xanthine_DH"/>
    <property type="match status" value="1"/>
</dbReference>
<dbReference type="SUPFAM" id="SSF56176">
    <property type="entry name" value="FAD-binding/transporter-associated domain-like"/>
    <property type="match status" value="1"/>
</dbReference>
<evidence type="ECO:0000256" key="11">
    <source>
        <dbReference type="ARBA" id="ARBA00023004"/>
    </source>
</evidence>
<dbReference type="SUPFAM" id="SSF54292">
    <property type="entry name" value="2Fe-2S ferredoxin-like"/>
    <property type="match status" value="1"/>
</dbReference>
<dbReference type="SMART" id="SM01092">
    <property type="entry name" value="CO_deh_flav_C"/>
    <property type="match status" value="1"/>
</dbReference>
<sequence length="1212" mass="134079">MDKISFTINGEHYSLSGSEVSASTTLNDYLRNNLGLVGTKAMCHEGGCGACIVTVAKNHPTTNERQIVAVNSCLVHILSCHEWDITTIEGVGNRKDGYHNLQTRLAKFNGTQCGYCTPGMIMNMYSLQKGADKPLTTKEIERAFAGNICRCTGYRSILDAFKTFSTDDYDDGLQDLEELHEIRCKKKNSICYNKDDWCFLDRSDELMNITVDPNKWYKAFSVEDIFKVLNKEGADSYRLVGGNTGKGVYPNPVEPRVHIDISSVDALKDVYKDVNLVLGVGLSLSELKIIFEREMKNEEFSYLSKFRDHLELVASIPVKNIGTIGGNLALKNAHPEFQSDIFIMFETVGATVTIVDKTLKKTEINLEKFLKLDLASRLMLNVKLPPLSQHNLIRTYKIMPRAQNAHAIVNAGFNFLVGSDKKITRASVIYGGISSTFTHATNVENMLKGLELFKDETLKKALYMLQQELVPLELPPEASPFTRKAIALGLFYKAMLSLSPSVSPRFASGGTDLIRPVSSGTQTYDTDKSLWPLNQPVPKLEALTQCSGEALYSCDAASPREAHVAFVLSSVCIGEIVGFDASEAMPVGVIAAVTRKLALRAAGLVKVSYKQDPSKPVLSIEDALNAPDKDKRIRQDVTIKAKVKGTDVTRTVRGDFKIPDQYHFTMEAQSCRVTHSRRGLTIRSATQWMDLVQVAIAQSLQLPNNRVDVEVERIGGGYGGKASRSSVVACACALVAYKLNKDASFVLPITDNMEVIGKRHPAYLNYEIGVNDNGLIQYANLNYYSDTGYLYNEAQAQAISGPLTNLYDTSRWNISGYSVLTDKASNTWCRAPGTTEANAMLEHIMERIAHATNRDSIAVRKANIALEHNTLSDMIDKFVTDSRYKEREADIETFNTNNAWKKRAMKLSIMSFPLEYYGNFSVIISVFHGDGTILISHGGIEMGQGINTKIAQVCAYSLKVPLKMVAVKGADNFISPNNMASSGSITSECVAFATIKACDELLSRLEPVRLELKEPTWEEVIKAAHNKGIDLQASSSWSLLDDVKGYSIYGIGSLEVELDVLTGVSLIRRVDLLEDTGRSMNPEVDVGQIEGAFIMGLGLWTSEKLIYDETGKLLTNRTWSYKPPGACDIPIDFRITFKRNSYNNNGVLRSKATGEPALVLSVVVALALHDAILEARKEYGYVDVDWLHVDTPYTVDNIIRAISPNINSYRLK</sequence>
<dbReference type="PANTHER" id="PTHR11908:SF132">
    <property type="entry name" value="ALDEHYDE OXIDASE 1-RELATED"/>
    <property type="match status" value="1"/>
</dbReference>
<feature type="active site" description="Proton acceptor" evidence="16">
    <location>
        <position position="1155"/>
    </location>
</feature>
<dbReference type="InterPro" id="IPR036683">
    <property type="entry name" value="CO_DH_flav_C_dom_sf"/>
</dbReference>
<dbReference type="PROSITE" id="PS00197">
    <property type="entry name" value="2FE2S_FER_1"/>
    <property type="match status" value="1"/>
</dbReference>
<dbReference type="Gene3D" id="3.30.465.10">
    <property type="match status" value="1"/>
</dbReference>
<dbReference type="FunFam" id="3.30.365.10:FF:000001">
    <property type="entry name" value="Xanthine dehydrogenase oxidase"/>
    <property type="match status" value="1"/>
</dbReference>
<dbReference type="Pfam" id="PF20256">
    <property type="entry name" value="MoCoBD_2"/>
    <property type="match status" value="1"/>
</dbReference>
<dbReference type="FunFam" id="3.30.390.50:FF:000003">
    <property type="entry name" value="Aldehyde oxidase1"/>
    <property type="match status" value="1"/>
</dbReference>
<feature type="binding site" evidence="17">
    <location>
        <position position="397"/>
    </location>
    <ligand>
        <name>FAD</name>
        <dbReference type="ChEBI" id="CHEBI:57692"/>
    </ligand>
</feature>
<dbReference type="SUPFAM" id="SSF47741">
    <property type="entry name" value="CO dehydrogenase ISP C-domain like"/>
    <property type="match status" value="1"/>
</dbReference>
<dbReference type="InterPro" id="IPR002888">
    <property type="entry name" value="2Fe-2S-bd"/>
</dbReference>
<reference evidence="21 22" key="1">
    <citation type="journal article" date="2011" name="Cell">
        <title>The monarch butterfly genome yields insights into long-distance migration.</title>
        <authorList>
            <person name="Zhan S."/>
            <person name="Merlin C."/>
            <person name="Boore J.L."/>
            <person name="Reppert S.M."/>
        </authorList>
    </citation>
    <scope>NUCLEOTIDE SEQUENCE [LARGE SCALE GENOMIC DNA]</scope>
    <source>
        <strain evidence="21">F-2</strain>
    </source>
</reference>
<comment type="cofactor">
    <cofactor evidence="18">
        <name>Mo-molybdopterin</name>
        <dbReference type="ChEBI" id="CHEBI:71302"/>
    </cofactor>
    <text evidence="18">Binds 1 Mo-molybdopterin (Mo-MPT) cofactor per subunit.</text>
</comment>
<dbReference type="Pfam" id="PF00941">
    <property type="entry name" value="FAD_binding_5"/>
    <property type="match status" value="1"/>
</dbReference>
<comment type="similarity">
    <text evidence="3">Belongs to the xanthine dehydrogenase family.</text>
</comment>
<evidence type="ECO:0000256" key="3">
    <source>
        <dbReference type="ARBA" id="ARBA00006849"/>
    </source>
</evidence>
<feature type="binding site" evidence="18">
    <location>
        <position position="51"/>
    </location>
    <ligand>
        <name>[2Fe-2S] cluster</name>
        <dbReference type="ChEBI" id="CHEBI:190135"/>
        <label>1</label>
    </ligand>
</feature>
<dbReference type="FunFam" id="3.30.365.10:FF:000008">
    <property type="entry name" value="Aldehyde oxidase1"/>
    <property type="match status" value="1"/>
</dbReference>
<dbReference type="Gene3D" id="3.30.365.10">
    <property type="entry name" value="Aldehyde oxidase/xanthine dehydrogenase, molybdopterin binding domain"/>
    <property type="match status" value="4"/>
</dbReference>
<comment type="caution">
    <text evidence="21">The sequence shown here is derived from an EMBL/GenBank/DDBJ whole genome shotgun (WGS) entry which is preliminary data.</text>
</comment>
<evidence type="ECO:0000256" key="10">
    <source>
        <dbReference type="ARBA" id="ARBA00023002"/>
    </source>
</evidence>
<evidence type="ECO:0000313" key="22">
    <source>
        <dbReference type="Proteomes" id="UP000007151"/>
    </source>
</evidence>
<evidence type="ECO:0000256" key="17">
    <source>
        <dbReference type="PIRSR" id="PIRSR000127-2"/>
    </source>
</evidence>
<dbReference type="PROSITE" id="PS51387">
    <property type="entry name" value="FAD_PCMH"/>
    <property type="match status" value="1"/>
</dbReference>
<evidence type="ECO:0000256" key="14">
    <source>
        <dbReference type="ARBA" id="ARBA00023140"/>
    </source>
</evidence>
<evidence type="ECO:0000256" key="8">
    <source>
        <dbReference type="ARBA" id="ARBA00022723"/>
    </source>
</evidence>
<evidence type="ECO:0000256" key="7">
    <source>
        <dbReference type="ARBA" id="ARBA00022714"/>
    </source>
</evidence>
<evidence type="ECO:0000256" key="5">
    <source>
        <dbReference type="ARBA" id="ARBA00022505"/>
    </source>
</evidence>
<comment type="cofactor">
    <cofactor evidence="1 17">
        <name>FAD</name>
        <dbReference type="ChEBI" id="CHEBI:57692"/>
    </cofactor>
</comment>
<dbReference type="InterPro" id="IPR002346">
    <property type="entry name" value="Mopterin_DH_FAD-bd"/>
</dbReference>
<evidence type="ECO:0000256" key="15">
    <source>
        <dbReference type="ARBA" id="ARBA00034078"/>
    </source>
</evidence>
<feature type="binding site" evidence="18">
    <location>
        <position position="983"/>
    </location>
    <ligand>
        <name>Mo-molybdopterin</name>
        <dbReference type="ChEBI" id="CHEBI:71302"/>
    </ligand>
    <ligandPart>
        <name>Mo</name>
        <dbReference type="ChEBI" id="CHEBI:28685"/>
    </ligandPart>
</feature>
<evidence type="ECO:0000259" key="20">
    <source>
        <dbReference type="PROSITE" id="PS51387"/>
    </source>
</evidence>
<keyword evidence="11 18" id="KW-0408">Iron</keyword>
<dbReference type="CDD" id="cd00207">
    <property type="entry name" value="fer2"/>
    <property type="match status" value="1"/>
</dbReference>
<dbReference type="eggNOG" id="KOG0430">
    <property type="taxonomic scope" value="Eukaryota"/>
</dbReference>
<dbReference type="InterPro" id="IPR046867">
    <property type="entry name" value="AldOxase/xan_DH_MoCoBD2"/>
</dbReference>
<comment type="subcellular location">
    <subcellularLocation>
        <location evidence="2">Peroxisome</location>
    </subcellularLocation>
</comment>
<dbReference type="SUPFAM" id="SSF56003">
    <property type="entry name" value="Molybdenum cofactor-binding domain"/>
    <property type="match status" value="1"/>
</dbReference>
<keyword evidence="22" id="KW-1185">Reference proteome</keyword>
<dbReference type="PROSITE" id="PS51085">
    <property type="entry name" value="2FE2S_FER_2"/>
    <property type="match status" value="1"/>
</dbReference>
<dbReference type="Pfam" id="PF00111">
    <property type="entry name" value="Fer2"/>
    <property type="match status" value="1"/>
</dbReference>
<evidence type="ECO:0000256" key="13">
    <source>
        <dbReference type="ARBA" id="ARBA00023027"/>
    </source>
</evidence>
<keyword evidence="13" id="KW-0520">NAD</keyword>
<dbReference type="Gene3D" id="3.90.1170.50">
    <property type="entry name" value="Aldehyde oxidase/xanthine dehydrogenase, a/b hammerhead"/>
    <property type="match status" value="1"/>
</dbReference>
<keyword evidence="8 18" id="KW-0479">Metal-binding</keyword>
<dbReference type="SUPFAM" id="SSF54665">
    <property type="entry name" value="CO dehydrogenase molybdoprotein N-domain-like"/>
    <property type="match status" value="1"/>
</dbReference>
<comment type="subunit">
    <text evidence="4">Homodimer.</text>
</comment>
<feature type="binding site" evidence="18">
    <location>
        <position position="687"/>
    </location>
    <ligand>
        <name>Mo-molybdopterin</name>
        <dbReference type="ChEBI" id="CHEBI:71302"/>
    </ligand>
    <ligandPart>
        <name>Mo</name>
        <dbReference type="ChEBI" id="CHEBI:28685"/>
    </ligandPart>
</feature>
<dbReference type="InterPro" id="IPR036318">
    <property type="entry name" value="FAD-bd_PCMH-like_sf"/>
</dbReference>
<dbReference type="InterPro" id="IPR036856">
    <property type="entry name" value="Ald_Oxase/Xan_DH_a/b_sf"/>
</dbReference>
<evidence type="ECO:0000256" key="1">
    <source>
        <dbReference type="ARBA" id="ARBA00001974"/>
    </source>
</evidence>
<dbReference type="InterPro" id="IPR008274">
    <property type="entry name" value="AldOxase/xan_DH_MoCoBD1"/>
</dbReference>
<evidence type="ECO:0000256" key="9">
    <source>
        <dbReference type="ARBA" id="ARBA00022827"/>
    </source>
</evidence>
<feature type="binding site" evidence="18">
    <location>
        <position position="73"/>
    </location>
    <ligand>
        <name>[2Fe-2S] cluster</name>
        <dbReference type="ChEBI" id="CHEBI:190135"/>
        <label>1</label>
    </ligand>
</feature>
<feature type="binding site" evidence="18">
    <location>
        <position position="116"/>
    </location>
    <ligand>
        <name>[2Fe-2S] cluster</name>
        <dbReference type="ChEBI" id="CHEBI:190135"/>
        <label>2</label>
    </ligand>
</feature>
<feature type="domain" description="FAD-binding PCMH-type" evidence="20">
    <location>
        <begin position="209"/>
        <end position="389"/>
    </location>
</feature>
<evidence type="ECO:0000256" key="12">
    <source>
        <dbReference type="ARBA" id="ARBA00023014"/>
    </source>
</evidence>
<dbReference type="PANTHER" id="PTHR11908">
    <property type="entry name" value="XANTHINE DEHYDROGENASE"/>
    <property type="match status" value="1"/>
</dbReference>
<name>A0A212F791_DANPL</name>
<keyword evidence="14" id="KW-0576">Peroxisome</keyword>
<organism evidence="21 22">
    <name type="scientific">Danaus plexippus plexippus</name>
    <dbReference type="NCBI Taxonomy" id="278856"/>
    <lineage>
        <taxon>Eukaryota</taxon>
        <taxon>Metazoa</taxon>
        <taxon>Ecdysozoa</taxon>
        <taxon>Arthropoda</taxon>
        <taxon>Hexapoda</taxon>
        <taxon>Insecta</taxon>
        <taxon>Pterygota</taxon>
        <taxon>Neoptera</taxon>
        <taxon>Endopterygota</taxon>
        <taxon>Lepidoptera</taxon>
        <taxon>Glossata</taxon>
        <taxon>Ditrysia</taxon>
        <taxon>Papilionoidea</taxon>
        <taxon>Nymphalidae</taxon>
        <taxon>Danainae</taxon>
        <taxon>Danaini</taxon>
        <taxon>Danaina</taxon>
        <taxon>Danaus</taxon>
        <taxon>Danaus</taxon>
    </lineage>
</organism>
<dbReference type="GO" id="GO:0005506">
    <property type="term" value="F:iron ion binding"/>
    <property type="evidence" value="ECO:0007669"/>
    <property type="project" value="InterPro"/>
</dbReference>
<keyword evidence="7 18" id="KW-0001">2Fe-2S</keyword>
<keyword evidence="5 18" id="KW-0500">Molybdenum</keyword>